<dbReference type="PANTHER" id="PTHR10196:SF67">
    <property type="entry name" value="SEDOHEPTULOKINASE"/>
    <property type="match status" value="1"/>
</dbReference>
<dbReference type="PANTHER" id="PTHR10196">
    <property type="entry name" value="SUGAR KINASE"/>
    <property type="match status" value="1"/>
</dbReference>
<sequence length="480" mass="53283">MEEATIGDFIGIDIGTTSIKCCILDIKSQILMEKSIVHDAWLKNGSNLHREQDPVKILEVLHNLMKSIEVKLSLNVTVSITGQMHGIVLWNGQDLANGKLNCSPLITWMDERVPVEFLDSLPRWDCGSLHIGFGMVTLAWLHSSGQLNTGWTCCGTIMDMIISYLSQSSHSFIGIQNAYSWGYCSYNGHWTVSDELVPLHLLPTICSTEKIVGLVRRANFGLAIGAKLLSSCGDLQSTVYPLLEPGTAVLNLGTSAQLCFLSTMDRAISAPLFMVPFFGESEKTKIVVAASMNGGTNDLKINYEKLNDILNEPGKCSLSTIDIKPIFIPERTNNVLSCISGINSSTTIEEACFIFSILFLQQFLNNILYIVYKHVEFIREVHAYICVIRRTSEYTRKLLHRTACGIVSNLFHLLPPYQLLREWNIERIKLAGNASKNYFIDEIIRQCCGLLEVCVSVDACAKCSAAYGAALHALHFACIK</sequence>
<evidence type="ECO:0000313" key="5">
    <source>
        <dbReference type="EnsemblMetazoa" id="OVOC7738.1"/>
    </source>
</evidence>
<accession>A0A8R1TXZ9</accession>
<dbReference type="SUPFAM" id="SSF53067">
    <property type="entry name" value="Actin-like ATPase domain"/>
    <property type="match status" value="2"/>
</dbReference>
<dbReference type="EnsemblMetazoa" id="OVOC7738.1">
    <property type="protein sequence ID" value="OVOC7738.1"/>
    <property type="gene ID" value="WBGene00244547"/>
</dbReference>
<dbReference type="GO" id="GO:0050277">
    <property type="term" value="F:sedoheptulokinase activity"/>
    <property type="evidence" value="ECO:0007669"/>
    <property type="project" value="TreeGrafter"/>
</dbReference>
<keyword evidence="3" id="KW-0418">Kinase</keyword>
<dbReference type="EMBL" id="CMVM020000231">
    <property type="status" value="NOT_ANNOTATED_CDS"/>
    <property type="molecule type" value="Genomic_DNA"/>
</dbReference>
<dbReference type="Proteomes" id="UP000024404">
    <property type="component" value="Unassembled WGS sequence"/>
</dbReference>
<evidence type="ECO:0000313" key="6">
    <source>
        <dbReference type="Proteomes" id="UP000024404"/>
    </source>
</evidence>
<dbReference type="Gene3D" id="3.30.420.40">
    <property type="match status" value="2"/>
</dbReference>
<evidence type="ECO:0000256" key="2">
    <source>
        <dbReference type="ARBA" id="ARBA00022679"/>
    </source>
</evidence>
<comment type="similarity">
    <text evidence="1">Belongs to the FGGY kinase family.</text>
</comment>
<proteinExistence type="inferred from homology"/>
<dbReference type="GO" id="GO:0005829">
    <property type="term" value="C:cytosol"/>
    <property type="evidence" value="ECO:0007669"/>
    <property type="project" value="TreeGrafter"/>
</dbReference>
<dbReference type="GO" id="GO:0006071">
    <property type="term" value="P:glycerol metabolic process"/>
    <property type="evidence" value="ECO:0007669"/>
    <property type="project" value="TreeGrafter"/>
</dbReference>
<keyword evidence="2" id="KW-0808">Transferase</keyword>
<reference evidence="6" key="1">
    <citation type="submission" date="2013-10" db="EMBL/GenBank/DDBJ databases">
        <title>Genome sequencing of Onchocerca volvulus.</title>
        <authorList>
            <person name="Cotton J."/>
            <person name="Tsai J."/>
            <person name="Stanley E."/>
            <person name="Tracey A."/>
            <person name="Holroyd N."/>
            <person name="Lustigman S."/>
            <person name="Berriman M."/>
        </authorList>
    </citation>
    <scope>NUCLEOTIDE SEQUENCE</scope>
</reference>
<dbReference type="InterPro" id="IPR018484">
    <property type="entry name" value="FGGY_N"/>
</dbReference>
<reference evidence="5" key="2">
    <citation type="submission" date="2022-06" db="UniProtKB">
        <authorList>
            <consortium name="EnsemblMetazoa"/>
        </authorList>
    </citation>
    <scope>IDENTIFICATION</scope>
</reference>
<dbReference type="CDD" id="cd07777">
    <property type="entry name" value="ASKHA_NBD_FGGY_SHK"/>
    <property type="match status" value="1"/>
</dbReference>
<dbReference type="AlphaFoldDB" id="A0A8R1TXZ9"/>
<dbReference type="OMA" id="CAMNGGN"/>
<evidence type="ECO:0000259" key="4">
    <source>
        <dbReference type="Pfam" id="PF00370"/>
    </source>
</evidence>
<dbReference type="InterPro" id="IPR043129">
    <property type="entry name" value="ATPase_NBD"/>
</dbReference>
<evidence type="ECO:0000256" key="3">
    <source>
        <dbReference type="ARBA" id="ARBA00022777"/>
    </source>
</evidence>
<dbReference type="Pfam" id="PF00370">
    <property type="entry name" value="FGGY_N"/>
    <property type="match status" value="1"/>
</dbReference>
<feature type="domain" description="Carbohydrate kinase FGGY N-terminal" evidence="4">
    <location>
        <begin position="10"/>
        <end position="112"/>
    </location>
</feature>
<name>A0A8R1TXZ9_ONCVO</name>
<organism evidence="5 6">
    <name type="scientific">Onchocerca volvulus</name>
    <dbReference type="NCBI Taxonomy" id="6282"/>
    <lineage>
        <taxon>Eukaryota</taxon>
        <taxon>Metazoa</taxon>
        <taxon>Ecdysozoa</taxon>
        <taxon>Nematoda</taxon>
        <taxon>Chromadorea</taxon>
        <taxon>Rhabditida</taxon>
        <taxon>Spirurina</taxon>
        <taxon>Spiruromorpha</taxon>
        <taxon>Filarioidea</taxon>
        <taxon>Onchocercidae</taxon>
        <taxon>Onchocerca</taxon>
    </lineage>
</organism>
<protein>
    <submittedName>
        <fullName evidence="5">FGGY_N domain-containing protein</fullName>
    </submittedName>
</protein>
<keyword evidence="6" id="KW-1185">Reference proteome</keyword>
<evidence type="ECO:0000256" key="1">
    <source>
        <dbReference type="ARBA" id="ARBA00009156"/>
    </source>
</evidence>